<evidence type="ECO:0000313" key="2">
    <source>
        <dbReference type="EMBL" id="MBU8824817.1"/>
    </source>
</evidence>
<dbReference type="InterPro" id="IPR039422">
    <property type="entry name" value="MarR/SlyA-like"/>
</dbReference>
<organism evidence="2 3">
    <name type="scientific">Mycolicibacterium goodii</name>
    <name type="common">Mycobacterium goodii</name>
    <dbReference type="NCBI Taxonomy" id="134601"/>
    <lineage>
        <taxon>Bacteria</taxon>
        <taxon>Bacillati</taxon>
        <taxon>Actinomycetota</taxon>
        <taxon>Actinomycetes</taxon>
        <taxon>Mycobacteriales</taxon>
        <taxon>Mycobacteriaceae</taxon>
        <taxon>Mycolicibacterium</taxon>
    </lineage>
</organism>
<keyword evidence="3" id="KW-1185">Reference proteome</keyword>
<evidence type="ECO:0000259" key="1">
    <source>
        <dbReference type="PROSITE" id="PS50995"/>
    </source>
</evidence>
<feature type="domain" description="HTH marR-type" evidence="1">
    <location>
        <begin position="1"/>
        <end position="127"/>
    </location>
</feature>
<proteinExistence type="predicted"/>
<dbReference type="SMART" id="SM00347">
    <property type="entry name" value="HTH_MARR"/>
    <property type="match status" value="1"/>
</dbReference>
<evidence type="ECO:0000313" key="3">
    <source>
        <dbReference type="Proteomes" id="UP000696413"/>
    </source>
</evidence>
<dbReference type="EMBL" id="JAHBOM010000013">
    <property type="protein sequence ID" value="MBU8824817.1"/>
    <property type="molecule type" value="Genomic_DNA"/>
</dbReference>
<accession>A0ABS6HQ48</accession>
<reference evidence="2 3" key="1">
    <citation type="submission" date="2021-05" db="EMBL/GenBank/DDBJ databases">
        <title>Draft Genome Sequences of Clinical Respiratory Isolates of Mycobacterium goodii Recovered in Ireland.</title>
        <authorList>
            <person name="Flanagan P.R."/>
            <person name="Mok S."/>
            <person name="Roycroft E."/>
            <person name="Rogers T.R."/>
            <person name="Fitzgibbon M."/>
        </authorList>
    </citation>
    <scope>NUCLEOTIDE SEQUENCE [LARGE SCALE GENOMIC DNA]</scope>
    <source>
        <strain evidence="2 3">14IE55</strain>
    </source>
</reference>
<protein>
    <submittedName>
        <fullName evidence="2">MarR family transcriptional regulator</fullName>
    </submittedName>
</protein>
<dbReference type="Proteomes" id="UP000696413">
    <property type="component" value="Unassembled WGS sequence"/>
</dbReference>
<name>A0ABS6HQ48_MYCGD</name>
<dbReference type="InterPro" id="IPR036390">
    <property type="entry name" value="WH_DNA-bd_sf"/>
</dbReference>
<dbReference type="PANTHER" id="PTHR33164:SF94">
    <property type="entry name" value="TRANSCRIPTIONAL REGULATORY PROTEIN-RELATED"/>
    <property type="match status" value="1"/>
</dbReference>
<dbReference type="InterPro" id="IPR036388">
    <property type="entry name" value="WH-like_DNA-bd_sf"/>
</dbReference>
<dbReference type="PRINTS" id="PR00598">
    <property type="entry name" value="HTHMARR"/>
</dbReference>
<dbReference type="InterPro" id="IPR000835">
    <property type="entry name" value="HTH_MarR-typ"/>
</dbReference>
<dbReference type="Gene3D" id="1.10.10.10">
    <property type="entry name" value="Winged helix-like DNA-binding domain superfamily/Winged helix DNA-binding domain"/>
    <property type="match status" value="1"/>
</dbReference>
<dbReference type="Pfam" id="PF01047">
    <property type="entry name" value="MarR"/>
    <property type="match status" value="1"/>
</dbReference>
<dbReference type="SUPFAM" id="SSF46785">
    <property type="entry name" value="Winged helix' DNA-binding domain"/>
    <property type="match status" value="1"/>
</dbReference>
<dbReference type="PANTHER" id="PTHR33164">
    <property type="entry name" value="TRANSCRIPTIONAL REGULATOR, MARR FAMILY"/>
    <property type="match status" value="1"/>
</dbReference>
<dbReference type="PROSITE" id="PS50995">
    <property type="entry name" value="HTH_MARR_2"/>
    <property type="match status" value="1"/>
</dbReference>
<sequence>MRAARALVGITAASISTVDDVVTVPQLRVMMMIATRGAMNLAGVAEALQVSPSNASRICDRLLKVGMIDRRDDPADRRNIALTLTAEGQALIDRVVRHRRSAIRRILRQMSPERRELLAAVIEEFATAAGEPREEHRHALI</sequence>
<gene>
    <name evidence="2" type="ORF">KL859_18330</name>
</gene>
<comment type="caution">
    <text evidence="2">The sequence shown here is derived from an EMBL/GenBank/DDBJ whole genome shotgun (WGS) entry which is preliminary data.</text>
</comment>